<protein>
    <recommendedName>
        <fullName evidence="3">Alpha/beta hydrolase family protein</fullName>
    </recommendedName>
</protein>
<dbReference type="SUPFAM" id="SSF53474">
    <property type="entry name" value="alpha/beta-Hydrolases"/>
    <property type="match status" value="1"/>
</dbReference>
<dbReference type="InterPro" id="IPR010662">
    <property type="entry name" value="RBBP9/YdeN"/>
</dbReference>
<dbReference type="AlphaFoldDB" id="A0A7Z1AX85"/>
<dbReference type="EMBL" id="MSIF01000011">
    <property type="protein sequence ID" value="OLF08819.1"/>
    <property type="molecule type" value="Genomic_DNA"/>
</dbReference>
<dbReference type="Pfam" id="PF06821">
    <property type="entry name" value="Ser_hydrolase"/>
    <property type="match status" value="1"/>
</dbReference>
<accession>A0A7Z1AX85</accession>
<dbReference type="InterPro" id="IPR029058">
    <property type="entry name" value="AB_hydrolase_fold"/>
</dbReference>
<organism evidence="1 2">
    <name type="scientific">Actinophytocola xinjiangensis</name>
    <dbReference type="NCBI Taxonomy" id="485602"/>
    <lineage>
        <taxon>Bacteria</taxon>
        <taxon>Bacillati</taxon>
        <taxon>Actinomycetota</taxon>
        <taxon>Actinomycetes</taxon>
        <taxon>Pseudonocardiales</taxon>
        <taxon>Pseudonocardiaceae</taxon>
    </lineage>
</organism>
<sequence>MTPYVLLLHGHTGSGPRHWQSWLAGELANVGGAVDIPQLTDPDRPDLEVWLGELRHHLDAAPRAGERVLLAHSCGALLWLHHAARTAGSDAVPRFDRVLLVAPPGPRWTHPDVHGFTPAPLDAGGVRRVAGWTQLVVGEDDETCPVDDAVAMAAALRIDLDVIPGGAHLNTDAGYGPWPAVREWVDDRQARLGANHITRNP</sequence>
<evidence type="ECO:0008006" key="3">
    <source>
        <dbReference type="Google" id="ProtNLM"/>
    </source>
</evidence>
<evidence type="ECO:0000313" key="2">
    <source>
        <dbReference type="Proteomes" id="UP000185696"/>
    </source>
</evidence>
<dbReference type="OrthoDB" id="9804993at2"/>
<keyword evidence="2" id="KW-1185">Reference proteome</keyword>
<name>A0A7Z1AX85_9PSEU</name>
<comment type="caution">
    <text evidence="1">The sequence shown here is derived from an EMBL/GenBank/DDBJ whole genome shotgun (WGS) entry which is preliminary data.</text>
</comment>
<dbReference type="RefSeq" id="WP_075134975.1">
    <property type="nucleotide sequence ID" value="NZ_MSIF01000011.1"/>
</dbReference>
<proteinExistence type="predicted"/>
<gene>
    <name evidence="1" type="ORF">BLA60_22730</name>
</gene>
<dbReference type="Proteomes" id="UP000185696">
    <property type="component" value="Unassembled WGS sequence"/>
</dbReference>
<dbReference type="GO" id="GO:0016787">
    <property type="term" value="F:hydrolase activity"/>
    <property type="evidence" value="ECO:0007669"/>
    <property type="project" value="InterPro"/>
</dbReference>
<evidence type="ECO:0000313" key="1">
    <source>
        <dbReference type="EMBL" id="OLF08819.1"/>
    </source>
</evidence>
<reference evidence="1 2" key="1">
    <citation type="submission" date="2016-12" db="EMBL/GenBank/DDBJ databases">
        <title>The draft genome sequence of Actinophytocola xinjiangensis.</title>
        <authorList>
            <person name="Wang W."/>
            <person name="Yuan L."/>
        </authorList>
    </citation>
    <scope>NUCLEOTIDE SEQUENCE [LARGE SCALE GENOMIC DNA]</scope>
    <source>
        <strain evidence="1 2">CGMCC 4.4663</strain>
    </source>
</reference>
<dbReference type="Gene3D" id="3.40.50.1820">
    <property type="entry name" value="alpha/beta hydrolase"/>
    <property type="match status" value="1"/>
</dbReference>